<comment type="caution">
    <text evidence="1">The sequence shown here is derived from an EMBL/GenBank/DDBJ whole genome shotgun (WGS) entry which is preliminary data.</text>
</comment>
<accession>A0ABP8XIN1</accession>
<evidence type="ECO:0000313" key="2">
    <source>
        <dbReference type="Proteomes" id="UP001500843"/>
    </source>
</evidence>
<keyword evidence="2" id="KW-1185">Reference proteome</keyword>
<name>A0ABP8XIN1_9MICO</name>
<evidence type="ECO:0000313" key="1">
    <source>
        <dbReference type="EMBL" id="GAA4707490.1"/>
    </source>
</evidence>
<sequence>MAQSRSIVRPAGDPLIGTSPTELRQALAAGFARADASAFGVRPGVLWGGAVSGTAGWSYNVAPAGLVMSRGAVQGAYPAAITGVQAVPTDPAPGSGSRIDIVYGLQPDVDLGDTGNTPVIDVAIGVAAGSPAAPALPPGALELGRATISSAMAQTLDATVASTAPITTAAGGMYEVPSFSALSRVVAPQNLDVARVGTNALYVYQSGAWRTIWQAPGGVARRQTFTGASAFVGATGVTFSKRLAIVDHGTDGSRTVHLALEASAAPYVTGVSTAVWGSVAAGVPAPDSDAGAMFIHNSNMGLGIVAPSRVLQMQWGTFNSSGTTNLRATASYPVAAP</sequence>
<proteinExistence type="predicted"/>
<evidence type="ECO:0008006" key="3">
    <source>
        <dbReference type="Google" id="ProtNLM"/>
    </source>
</evidence>
<reference evidence="2" key="1">
    <citation type="journal article" date="2019" name="Int. J. Syst. Evol. Microbiol.">
        <title>The Global Catalogue of Microorganisms (GCM) 10K type strain sequencing project: providing services to taxonomists for standard genome sequencing and annotation.</title>
        <authorList>
            <consortium name="The Broad Institute Genomics Platform"/>
            <consortium name="The Broad Institute Genome Sequencing Center for Infectious Disease"/>
            <person name="Wu L."/>
            <person name="Ma J."/>
        </authorList>
    </citation>
    <scope>NUCLEOTIDE SEQUENCE [LARGE SCALE GENOMIC DNA]</scope>
    <source>
        <strain evidence="2">JCM 17975</strain>
    </source>
</reference>
<dbReference type="RefSeq" id="WP_253873115.1">
    <property type="nucleotide sequence ID" value="NZ_BAABHM010000013.1"/>
</dbReference>
<gene>
    <name evidence="1" type="ORF">GCM10023198_32440</name>
</gene>
<dbReference type="EMBL" id="BAABHM010000013">
    <property type="protein sequence ID" value="GAA4707490.1"/>
    <property type="molecule type" value="Genomic_DNA"/>
</dbReference>
<organism evidence="1 2">
    <name type="scientific">Promicromonospora umidemergens</name>
    <dbReference type="NCBI Taxonomy" id="629679"/>
    <lineage>
        <taxon>Bacteria</taxon>
        <taxon>Bacillati</taxon>
        <taxon>Actinomycetota</taxon>
        <taxon>Actinomycetes</taxon>
        <taxon>Micrococcales</taxon>
        <taxon>Promicromonosporaceae</taxon>
        <taxon>Promicromonospora</taxon>
    </lineage>
</organism>
<dbReference type="Proteomes" id="UP001500843">
    <property type="component" value="Unassembled WGS sequence"/>
</dbReference>
<protein>
    <recommendedName>
        <fullName evidence="3">Minor tail protein</fullName>
    </recommendedName>
</protein>